<keyword evidence="2 4" id="KW-0195">Cyclin</keyword>
<keyword evidence="9" id="KW-1185">Reference proteome</keyword>
<name>A0A8J5S937_ZIZPA</name>
<dbReference type="Proteomes" id="UP000729402">
    <property type="component" value="Unassembled WGS sequence"/>
</dbReference>
<feature type="domain" description="Cyclin-like" evidence="6">
    <location>
        <begin position="169"/>
        <end position="263"/>
    </location>
</feature>
<feature type="domain" description="Cyclin C-terminal" evidence="7">
    <location>
        <begin position="272"/>
        <end position="368"/>
    </location>
</feature>
<dbReference type="PANTHER" id="PTHR10177">
    <property type="entry name" value="CYCLINS"/>
    <property type="match status" value="1"/>
</dbReference>
<dbReference type="GO" id="GO:0051301">
    <property type="term" value="P:cell division"/>
    <property type="evidence" value="ECO:0007669"/>
    <property type="project" value="UniProtKB-KW"/>
</dbReference>
<comment type="caution">
    <text evidence="8">The sequence shown here is derived from an EMBL/GenBank/DDBJ whole genome shotgun (WGS) entry which is preliminary data.</text>
</comment>
<dbReference type="SMART" id="SM01332">
    <property type="entry name" value="Cyclin_C"/>
    <property type="match status" value="1"/>
</dbReference>
<protein>
    <recommendedName>
        <fullName evidence="10">Cyclin N-terminal domain-containing protein</fullName>
    </recommendedName>
</protein>
<dbReference type="Pfam" id="PF02984">
    <property type="entry name" value="Cyclin_C"/>
    <property type="match status" value="1"/>
</dbReference>
<evidence type="ECO:0000313" key="8">
    <source>
        <dbReference type="EMBL" id="KAG8071381.1"/>
    </source>
</evidence>
<keyword evidence="1" id="KW-0132">Cell division</keyword>
<dbReference type="InterPro" id="IPR013763">
    <property type="entry name" value="Cyclin-like_dom"/>
</dbReference>
<evidence type="ECO:0000256" key="4">
    <source>
        <dbReference type="RuleBase" id="RU000383"/>
    </source>
</evidence>
<reference evidence="8" key="1">
    <citation type="journal article" date="2021" name="bioRxiv">
        <title>Whole Genome Assembly and Annotation of Northern Wild Rice, Zizania palustris L., Supports a Whole Genome Duplication in the Zizania Genus.</title>
        <authorList>
            <person name="Haas M."/>
            <person name="Kono T."/>
            <person name="Macchietto M."/>
            <person name="Millas R."/>
            <person name="McGilp L."/>
            <person name="Shao M."/>
            <person name="Duquette J."/>
            <person name="Hirsch C.N."/>
            <person name="Kimball J."/>
        </authorList>
    </citation>
    <scope>NUCLEOTIDE SEQUENCE</scope>
    <source>
        <tissue evidence="8">Fresh leaf tissue</tissue>
    </source>
</reference>
<evidence type="ECO:0000256" key="5">
    <source>
        <dbReference type="SAM" id="MobiDB-lite"/>
    </source>
</evidence>
<evidence type="ECO:0000256" key="2">
    <source>
        <dbReference type="ARBA" id="ARBA00023127"/>
    </source>
</evidence>
<keyword evidence="3" id="KW-0131">Cell cycle</keyword>
<dbReference type="OrthoDB" id="5590282at2759"/>
<feature type="domain" description="Cyclin-like" evidence="6">
    <location>
        <begin position="279"/>
        <end position="365"/>
    </location>
</feature>
<feature type="compositionally biased region" description="Basic and acidic residues" evidence="5">
    <location>
        <begin position="133"/>
        <end position="151"/>
    </location>
</feature>
<dbReference type="InterPro" id="IPR004367">
    <property type="entry name" value="Cyclin_C-dom"/>
</dbReference>
<evidence type="ECO:0000256" key="3">
    <source>
        <dbReference type="ARBA" id="ARBA00023306"/>
    </source>
</evidence>
<dbReference type="Pfam" id="PF00134">
    <property type="entry name" value="Cyclin_N"/>
    <property type="match status" value="1"/>
</dbReference>
<dbReference type="InterPro" id="IPR006671">
    <property type="entry name" value="Cyclin_N"/>
</dbReference>
<dbReference type="PROSITE" id="PS00292">
    <property type="entry name" value="CYCLINS"/>
    <property type="match status" value="1"/>
</dbReference>
<dbReference type="InterPro" id="IPR039361">
    <property type="entry name" value="Cyclin"/>
</dbReference>
<evidence type="ECO:0000256" key="1">
    <source>
        <dbReference type="ARBA" id="ARBA00022618"/>
    </source>
</evidence>
<sequence>MVSRAVWVALADTSRGDLDLGSFPIDLANITTVEDSNPRFDGKALNFLLGGTTTDMVLTSPASPSCATGLPCSLVSNARRGRADSGVHADPAWSKVVQPRLPPRQAPTVPVSDVVSTTSRPQLCTPYDNDIDDNLRTTENEPDERPSPDYLKTVHRDQISPSTRANLVGSMDKFTQEYDLAAGTLHRAVSYIDRFLSVRTLASYTDDDVDDVLRLLGATAVFIAAKYESRSTTKKLKATEVTRYGGFTDGKELITRVEFLMIKALECRLGGPTAETFVDHFTRYSQGEKELEVKRLAHDIADESLRNYGCLRYLPSLVAATSIFSARCVLYPTDQLHSTAWSTELEELTGYRRQHINSCACAMLLNLL</sequence>
<dbReference type="AlphaFoldDB" id="A0A8J5S937"/>
<feature type="compositionally biased region" description="Low complexity" evidence="5">
    <location>
        <begin position="107"/>
        <end position="121"/>
    </location>
</feature>
<evidence type="ECO:0000259" key="6">
    <source>
        <dbReference type="SMART" id="SM00385"/>
    </source>
</evidence>
<feature type="region of interest" description="Disordered" evidence="5">
    <location>
        <begin position="101"/>
        <end position="151"/>
    </location>
</feature>
<organism evidence="8 9">
    <name type="scientific">Zizania palustris</name>
    <name type="common">Northern wild rice</name>
    <dbReference type="NCBI Taxonomy" id="103762"/>
    <lineage>
        <taxon>Eukaryota</taxon>
        <taxon>Viridiplantae</taxon>
        <taxon>Streptophyta</taxon>
        <taxon>Embryophyta</taxon>
        <taxon>Tracheophyta</taxon>
        <taxon>Spermatophyta</taxon>
        <taxon>Magnoliopsida</taxon>
        <taxon>Liliopsida</taxon>
        <taxon>Poales</taxon>
        <taxon>Poaceae</taxon>
        <taxon>BOP clade</taxon>
        <taxon>Oryzoideae</taxon>
        <taxon>Oryzeae</taxon>
        <taxon>Zizaniinae</taxon>
        <taxon>Zizania</taxon>
    </lineage>
</organism>
<evidence type="ECO:0000259" key="7">
    <source>
        <dbReference type="SMART" id="SM01332"/>
    </source>
</evidence>
<comment type="similarity">
    <text evidence="4">Belongs to the cyclin family.</text>
</comment>
<accession>A0A8J5S937</accession>
<reference evidence="8" key="2">
    <citation type="submission" date="2021-02" db="EMBL/GenBank/DDBJ databases">
        <authorList>
            <person name="Kimball J.A."/>
            <person name="Haas M.W."/>
            <person name="Macchietto M."/>
            <person name="Kono T."/>
            <person name="Duquette J."/>
            <person name="Shao M."/>
        </authorList>
    </citation>
    <scope>NUCLEOTIDE SEQUENCE</scope>
    <source>
        <tissue evidence="8">Fresh leaf tissue</tissue>
    </source>
</reference>
<gene>
    <name evidence="8" type="ORF">GUJ93_ZPchr0006g43041</name>
</gene>
<dbReference type="SMART" id="SM00385">
    <property type="entry name" value="CYCLIN"/>
    <property type="match status" value="2"/>
</dbReference>
<evidence type="ECO:0008006" key="10">
    <source>
        <dbReference type="Google" id="ProtNLM"/>
    </source>
</evidence>
<dbReference type="EMBL" id="JAAALK010000283">
    <property type="protein sequence ID" value="KAG8071381.1"/>
    <property type="molecule type" value="Genomic_DNA"/>
</dbReference>
<evidence type="ECO:0000313" key="9">
    <source>
        <dbReference type="Proteomes" id="UP000729402"/>
    </source>
</evidence>
<dbReference type="InterPro" id="IPR048258">
    <property type="entry name" value="Cyclins_cyclin-box"/>
</dbReference>
<proteinExistence type="inferred from homology"/>